<keyword evidence="3" id="KW-1185">Reference proteome</keyword>
<feature type="domain" description="HDOD" evidence="1">
    <location>
        <begin position="16"/>
        <end position="209"/>
    </location>
</feature>
<dbReference type="Gene3D" id="1.10.3210.10">
    <property type="entry name" value="Hypothetical protein af1432"/>
    <property type="match status" value="1"/>
</dbReference>
<sequence>MPMLHTGLPSDVIDRLPTPKGVALALTQACRRDDANLDEISSLVRTDPALSGRLLALANAAALGGRNVASVEEAVGRMGLLRVSQVALAFSLIDQHSAGACANFDYAGFWNRSLLMAAATRAFGSLRKLGVAGDLFTVGLLAQIGCLALATAFPAAYSALVAQDMERGELLAREQAGMGTDHLKLSVAMLEHWGIPTEYAQPFGLYEAPGNAVAGGTPSDQRAQLAHSAWQLAGVLAQDGSDAALDHPDCQAALTWLDLERDVLLAQLQEVESVWRVWLALIARKS</sequence>
<comment type="caution">
    <text evidence="2">The sequence shown here is derived from an EMBL/GenBank/DDBJ whole genome shotgun (WGS) entry which is preliminary data.</text>
</comment>
<dbReference type="InterPro" id="IPR052340">
    <property type="entry name" value="RNase_Y/CdgJ"/>
</dbReference>
<accession>A0A3E1RD47</accession>
<protein>
    <recommendedName>
        <fullName evidence="1">HDOD domain-containing protein</fullName>
    </recommendedName>
</protein>
<dbReference type="PANTHER" id="PTHR33525">
    <property type="match status" value="1"/>
</dbReference>
<dbReference type="InterPro" id="IPR013976">
    <property type="entry name" value="HDOD"/>
</dbReference>
<reference evidence="2 3" key="1">
    <citation type="submission" date="2018-05" db="EMBL/GenBank/DDBJ databases">
        <title>Rhodoferax soyangensis sp.nov., isolated from an oligotrophic freshwater lake.</title>
        <authorList>
            <person name="Park M."/>
        </authorList>
    </citation>
    <scope>NUCLEOTIDE SEQUENCE [LARGE SCALE GENOMIC DNA]</scope>
    <source>
        <strain evidence="2 3">IMCC26218</strain>
    </source>
</reference>
<dbReference type="EMBL" id="QFZK01000004">
    <property type="protein sequence ID" value="RFO97288.1"/>
    <property type="molecule type" value="Genomic_DNA"/>
</dbReference>
<evidence type="ECO:0000313" key="3">
    <source>
        <dbReference type="Proteomes" id="UP000260665"/>
    </source>
</evidence>
<dbReference type="PANTHER" id="PTHR33525:SF3">
    <property type="entry name" value="RIBONUCLEASE Y"/>
    <property type="match status" value="1"/>
</dbReference>
<name>A0A3E1RD47_9BURK</name>
<dbReference type="SUPFAM" id="SSF109604">
    <property type="entry name" value="HD-domain/PDEase-like"/>
    <property type="match status" value="1"/>
</dbReference>
<organism evidence="2 3">
    <name type="scientific">Rhodoferax lacus</name>
    <dbReference type="NCBI Taxonomy" id="2184758"/>
    <lineage>
        <taxon>Bacteria</taxon>
        <taxon>Pseudomonadati</taxon>
        <taxon>Pseudomonadota</taxon>
        <taxon>Betaproteobacteria</taxon>
        <taxon>Burkholderiales</taxon>
        <taxon>Comamonadaceae</taxon>
        <taxon>Rhodoferax</taxon>
    </lineage>
</organism>
<dbReference type="Proteomes" id="UP000260665">
    <property type="component" value="Unassembled WGS sequence"/>
</dbReference>
<gene>
    <name evidence="2" type="ORF">DIC66_09165</name>
</gene>
<dbReference type="PROSITE" id="PS51833">
    <property type="entry name" value="HDOD"/>
    <property type="match status" value="1"/>
</dbReference>
<evidence type="ECO:0000313" key="2">
    <source>
        <dbReference type="EMBL" id="RFO97288.1"/>
    </source>
</evidence>
<dbReference type="Pfam" id="PF08668">
    <property type="entry name" value="HDOD"/>
    <property type="match status" value="1"/>
</dbReference>
<evidence type="ECO:0000259" key="1">
    <source>
        <dbReference type="PROSITE" id="PS51833"/>
    </source>
</evidence>
<proteinExistence type="predicted"/>
<dbReference type="AlphaFoldDB" id="A0A3E1RD47"/>